<evidence type="ECO:0000256" key="2">
    <source>
        <dbReference type="ARBA" id="ARBA00023002"/>
    </source>
</evidence>
<evidence type="ECO:0000259" key="6">
    <source>
        <dbReference type="Pfam" id="PF02826"/>
    </source>
</evidence>
<dbReference type="Proteomes" id="UP000242447">
    <property type="component" value="Chromosome"/>
</dbReference>
<keyword evidence="8" id="KW-1185">Reference proteome</keyword>
<dbReference type="STRING" id="92947.BVG79_00629"/>
<keyword evidence="2 4" id="KW-0560">Oxidoreductase</keyword>
<dbReference type="SUPFAM" id="SSF52283">
    <property type="entry name" value="Formate/glycerate dehydrogenase catalytic domain-like"/>
    <property type="match status" value="1"/>
</dbReference>
<evidence type="ECO:0000259" key="5">
    <source>
        <dbReference type="Pfam" id="PF00389"/>
    </source>
</evidence>
<dbReference type="OrthoDB" id="9793626at2"/>
<dbReference type="PROSITE" id="PS00065">
    <property type="entry name" value="D_2_HYDROXYACID_DH_1"/>
    <property type="match status" value="1"/>
</dbReference>
<dbReference type="GO" id="GO:0051287">
    <property type="term" value="F:NAD binding"/>
    <property type="evidence" value="ECO:0007669"/>
    <property type="project" value="InterPro"/>
</dbReference>
<protein>
    <submittedName>
        <fullName evidence="7">Glyoxylate reductase</fullName>
        <ecNumber evidence="7">1.1.1.26</ecNumber>
    </submittedName>
</protein>
<dbReference type="InterPro" id="IPR006139">
    <property type="entry name" value="D-isomer_2_OHA_DH_cat_dom"/>
</dbReference>
<dbReference type="EC" id="1.1.1.26" evidence="7"/>
<dbReference type="Pfam" id="PF02826">
    <property type="entry name" value="2-Hacid_dh_C"/>
    <property type="match status" value="1"/>
</dbReference>
<dbReference type="PROSITE" id="PS00671">
    <property type="entry name" value="D_2_HYDROXYACID_DH_3"/>
    <property type="match status" value="1"/>
</dbReference>
<name>A0A1W6NXR7_9RHOB</name>
<dbReference type="GO" id="GO:0030267">
    <property type="term" value="F:glyoxylate reductase (NADPH) activity"/>
    <property type="evidence" value="ECO:0007669"/>
    <property type="project" value="TreeGrafter"/>
</dbReference>
<dbReference type="RefSeq" id="WP_085785603.1">
    <property type="nucleotide sequence ID" value="NZ_CP019937.1"/>
</dbReference>
<feature type="domain" description="D-isomer specific 2-hydroxyacid dehydrogenase NAD-binding" evidence="6">
    <location>
        <begin position="115"/>
        <end position="289"/>
    </location>
</feature>
<evidence type="ECO:0000313" key="7">
    <source>
        <dbReference type="EMBL" id="ARO13981.1"/>
    </source>
</evidence>
<gene>
    <name evidence="7" type="primary">gyaR</name>
    <name evidence="7" type="ORF">BVG79_00629</name>
</gene>
<comment type="similarity">
    <text evidence="1 4">Belongs to the D-isomer specific 2-hydroxyacid dehydrogenase family.</text>
</comment>
<accession>A0A1W6NXR7</accession>
<dbReference type="CDD" id="cd05301">
    <property type="entry name" value="GDH"/>
    <property type="match status" value="1"/>
</dbReference>
<feature type="domain" description="D-isomer specific 2-hydroxyacid dehydrogenase catalytic" evidence="5">
    <location>
        <begin position="18"/>
        <end position="320"/>
    </location>
</feature>
<evidence type="ECO:0000256" key="3">
    <source>
        <dbReference type="ARBA" id="ARBA00023027"/>
    </source>
</evidence>
<dbReference type="AlphaFoldDB" id="A0A1W6NXR7"/>
<dbReference type="EMBL" id="CP019937">
    <property type="protein sequence ID" value="ARO13981.1"/>
    <property type="molecule type" value="Genomic_DNA"/>
</dbReference>
<dbReference type="GO" id="GO:0005829">
    <property type="term" value="C:cytosol"/>
    <property type="evidence" value="ECO:0007669"/>
    <property type="project" value="TreeGrafter"/>
</dbReference>
<dbReference type="InterPro" id="IPR029752">
    <property type="entry name" value="D-isomer_DH_CS1"/>
</dbReference>
<dbReference type="InterPro" id="IPR036291">
    <property type="entry name" value="NAD(P)-bd_dom_sf"/>
</dbReference>
<evidence type="ECO:0000256" key="4">
    <source>
        <dbReference type="RuleBase" id="RU003719"/>
    </source>
</evidence>
<reference evidence="7 8" key="1">
    <citation type="submission" date="2017-02" db="EMBL/GenBank/DDBJ databases">
        <title>Ketogulonicigenium robustum SPU B003 Genome sequencing and assembly.</title>
        <authorList>
            <person name="Li Y."/>
            <person name="Liu L."/>
            <person name="Wang C."/>
            <person name="Zhang M."/>
            <person name="Zhang T."/>
            <person name="Zhang Y."/>
        </authorList>
    </citation>
    <scope>NUCLEOTIDE SEQUENCE [LARGE SCALE GENOMIC DNA]</scope>
    <source>
        <strain evidence="7 8">SPU_B003</strain>
    </source>
</reference>
<dbReference type="Pfam" id="PF00389">
    <property type="entry name" value="2-Hacid_dh"/>
    <property type="match status" value="1"/>
</dbReference>
<dbReference type="PANTHER" id="PTHR10996:SF283">
    <property type="entry name" value="GLYOXYLATE_HYDROXYPYRUVATE REDUCTASE B"/>
    <property type="match status" value="1"/>
</dbReference>
<dbReference type="InterPro" id="IPR029753">
    <property type="entry name" value="D-isomer_DH_CS"/>
</dbReference>
<dbReference type="InterPro" id="IPR050223">
    <property type="entry name" value="D-isomer_2-hydroxyacid_DH"/>
</dbReference>
<dbReference type="SUPFAM" id="SSF51735">
    <property type="entry name" value="NAD(P)-binding Rossmann-fold domains"/>
    <property type="match status" value="1"/>
</dbReference>
<dbReference type="GO" id="GO:0047964">
    <property type="term" value="F:glyoxylate reductase (NADH) activity"/>
    <property type="evidence" value="ECO:0007669"/>
    <property type="project" value="UniProtKB-EC"/>
</dbReference>
<keyword evidence="3" id="KW-0520">NAD</keyword>
<dbReference type="GO" id="GO:0016618">
    <property type="term" value="F:hydroxypyruvate reductase [NAD(P)H] activity"/>
    <property type="evidence" value="ECO:0007669"/>
    <property type="project" value="TreeGrafter"/>
</dbReference>
<dbReference type="Gene3D" id="3.40.50.720">
    <property type="entry name" value="NAD(P)-binding Rossmann-like Domain"/>
    <property type="match status" value="2"/>
</dbReference>
<organism evidence="7 8">
    <name type="scientific">Ketogulonicigenium robustum</name>
    <dbReference type="NCBI Taxonomy" id="92947"/>
    <lineage>
        <taxon>Bacteria</taxon>
        <taxon>Pseudomonadati</taxon>
        <taxon>Pseudomonadota</taxon>
        <taxon>Alphaproteobacteria</taxon>
        <taxon>Rhodobacterales</taxon>
        <taxon>Roseobacteraceae</taxon>
        <taxon>Ketogulonicigenium</taxon>
    </lineage>
</organism>
<evidence type="ECO:0000256" key="1">
    <source>
        <dbReference type="ARBA" id="ARBA00005854"/>
    </source>
</evidence>
<evidence type="ECO:0000313" key="8">
    <source>
        <dbReference type="Proteomes" id="UP000242447"/>
    </source>
</evidence>
<dbReference type="FunFam" id="3.40.50.720:FF:000203">
    <property type="entry name" value="D-3-phosphoglycerate dehydrogenase (SerA)"/>
    <property type="match status" value="1"/>
</dbReference>
<proteinExistence type="inferred from homology"/>
<sequence length="320" mass="33841">MKLFISRLMPDPILARAQKDYAVTLRPEAVRPLSEDEMVDALTTHDALLVTLGDRFTAEVFQRALAAGGGKIRARLIANFGVGFNHIDADAARAAGVEVTNTPGAVTDSTADIALTLILMTCRRAAEGERLARSGQWQGWGPVEMLGQHVTGKTLGVVGFGRIGQAIAQRCLYGFGMDVIYYNRSAKDAGFPAEKVDDLHDLMARADIVVTAVPGGNTNIVDGPALAAMKSTGVIVNIARGDVVEQDALIDVLQRAAIAGAGLDVYRDEPAVPAALRALDNVVLLPHLGTSTLEVRLNMGNMALDNIDAVAAGQVPPNRV</sequence>
<dbReference type="KEGG" id="kro:BVG79_00629"/>
<dbReference type="PANTHER" id="PTHR10996">
    <property type="entry name" value="2-HYDROXYACID DEHYDROGENASE-RELATED"/>
    <property type="match status" value="1"/>
</dbReference>
<dbReference type="InterPro" id="IPR006140">
    <property type="entry name" value="D-isomer_DH_NAD-bd"/>
</dbReference>